<dbReference type="STRING" id="151549.A0A4C1TTU6"/>
<dbReference type="SUPFAM" id="SSF46579">
    <property type="entry name" value="Prefoldin"/>
    <property type="match status" value="1"/>
</dbReference>
<feature type="coiled-coil region" evidence="1">
    <location>
        <begin position="6"/>
        <end position="33"/>
    </location>
</feature>
<sequence>MAEEKAESLQLELDAAKERIEELQVDYELLSSEMQDNADSSVGHIGEGGPSEQVDAALGAEAMVETLTEKKFELEDRVKLLEEEVAQLKP</sequence>
<dbReference type="OrthoDB" id="2130750at2759"/>
<protein>
    <submittedName>
        <fullName evidence="2">Dynactin subunit 1</fullName>
    </submittedName>
</protein>
<evidence type="ECO:0000256" key="1">
    <source>
        <dbReference type="SAM" id="Coils"/>
    </source>
</evidence>
<dbReference type="Proteomes" id="UP000299102">
    <property type="component" value="Unassembled WGS sequence"/>
</dbReference>
<gene>
    <name evidence="2" type="primary">DCTN1-p150</name>
    <name evidence="2" type="ORF">EVAR_73615_1</name>
</gene>
<organism evidence="2 3">
    <name type="scientific">Eumeta variegata</name>
    <name type="common">Bagworm moth</name>
    <name type="synonym">Eumeta japonica</name>
    <dbReference type="NCBI Taxonomy" id="151549"/>
    <lineage>
        <taxon>Eukaryota</taxon>
        <taxon>Metazoa</taxon>
        <taxon>Ecdysozoa</taxon>
        <taxon>Arthropoda</taxon>
        <taxon>Hexapoda</taxon>
        <taxon>Insecta</taxon>
        <taxon>Pterygota</taxon>
        <taxon>Neoptera</taxon>
        <taxon>Endopterygota</taxon>
        <taxon>Lepidoptera</taxon>
        <taxon>Glossata</taxon>
        <taxon>Ditrysia</taxon>
        <taxon>Tineoidea</taxon>
        <taxon>Psychidae</taxon>
        <taxon>Oiketicinae</taxon>
        <taxon>Eumeta</taxon>
    </lineage>
</organism>
<dbReference type="EMBL" id="BGZK01006295">
    <property type="protein sequence ID" value="GBP17427.1"/>
    <property type="molecule type" value="Genomic_DNA"/>
</dbReference>
<evidence type="ECO:0000313" key="3">
    <source>
        <dbReference type="Proteomes" id="UP000299102"/>
    </source>
</evidence>
<accession>A0A4C1TTU6</accession>
<dbReference type="AlphaFoldDB" id="A0A4C1TTU6"/>
<name>A0A4C1TTU6_EUMVA</name>
<keyword evidence="1" id="KW-0175">Coiled coil</keyword>
<comment type="caution">
    <text evidence="2">The sequence shown here is derived from an EMBL/GenBank/DDBJ whole genome shotgun (WGS) entry which is preliminary data.</text>
</comment>
<keyword evidence="3" id="KW-1185">Reference proteome</keyword>
<reference evidence="2 3" key="1">
    <citation type="journal article" date="2019" name="Commun. Biol.">
        <title>The bagworm genome reveals a unique fibroin gene that provides high tensile strength.</title>
        <authorList>
            <person name="Kono N."/>
            <person name="Nakamura H."/>
            <person name="Ohtoshi R."/>
            <person name="Tomita M."/>
            <person name="Numata K."/>
            <person name="Arakawa K."/>
        </authorList>
    </citation>
    <scope>NUCLEOTIDE SEQUENCE [LARGE SCALE GENOMIC DNA]</scope>
</reference>
<proteinExistence type="predicted"/>
<evidence type="ECO:0000313" key="2">
    <source>
        <dbReference type="EMBL" id="GBP17427.1"/>
    </source>
</evidence>